<keyword evidence="3" id="KW-0808">Transferase</keyword>
<feature type="region of interest" description="Disordered" evidence="8">
    <location>
        <begin position="620"/>
        <end position="669"/>
    </location>
</feature>
<comment type="caution">
    <text evidence="10">The sequence shown here is derived from an EMBL/GenBank/DDBJ whole genome shotgun (WGS) entry which is preliminary data.</text>
</comment>
<keyword evidence="6" id="KW-0067">ATP-binding</keyword>
<dbReference type="InterPro" id="IPR014729">
    <property type="entry name" value="Rossmann-like_a/b/a_fold"/>
</dbReference>
<dbReference type="EMBL" id="CATQJA010002688">
    <property type="protein sequence ID" value="CAJ0584222.1"/>
    <property type="molecule type" value="Genomic_DNA"/>
</dbReference>
<dbReference type="InterPro" id="IPR004821">
    <property type="entry name" value="Cyt_trans-like"/>
</dbReference>
<evidence type="ECO:0000256" key="5">
    <source>
        <dbReference type="ARBA" id="ARBA00022741"/>
    </source>
</evidence>
<dbReference type="GO" id="GO:0005524">
    <property type="term" value="F:ATP binding"/>
    <property type="evidence" value="ECO:0007669"/>
    <property type="project" value="UniProtKB-KW"/>
</dbReference>
<dbReference type="PANTHER" id="PTHR12039">
    <property type="entry name" value="NICOTINAMIDE MONONUCLEOTIDE ADENYLYLTRANSFERASE"/>
    <property type="match status" value="1"/>
</dbReference>
<dbReference type="PANTHER" id="PTHR12039:SF0">
    <property type="entry name" value="NICOTINAMIDE-NUCLEOTIDE ADENYLYLTRANSFERASE"/>
    <property type="match status" value="1"/>
</dbReference>
<keyword evidence="2" id="KW-0662">Pyridine nucleotide biosynthesis</keyword>
<reference evidence="10" key="1">
    <citation type="submission" date="2023-06" db="EMBL/GenBank/DDBJ databases">
        <authorList>
            <person name="Delattre M."/>
        </authorList>
    </citation>
    <scope>NUCLEOTIDE SEQUENCE</scope>
    <source>
        <strain evidence="10">AF72</strain>
    </source>
</reference>
<keyword evidence="11" id="KW-1185">Reference proteome</keyword>
<evidence type="ECO:0000256" key="2">
    <source>
        <dbReference type="ARBA" id="ARBA00022642"/>
    </source>
</evidence>
<dbReference type="NCBIfam" id="TIGR00482">
    <property type="entry name" value="nicotinate (nicotinamide) nucleotide adenylyltransferase"/>
    <property type="match status" value="1"/>
</dbReference>
<evidence type="ECO:0000256" key="6">
    <source>
        <dbReference type="ARBA" id="ARBA00022840"/>
    </source>
</evidence>
<evidence type="ECO:0000259" key="9">
    <source>
        <dbReference type="Pfam" id="PF01467"/>
    </source>
</evidence>
<dbReference type="Pfam" id="PF01467">
    <property type="entry name" value="CTP_transf_like"/>
    <property type="match status" value="1"/>
</dbReference>
<feature type="region of interest" description="Disordered" evidence="8">
    <location>
        <begin position="487"/>
        <end position="565"/>
    </location>
</feature>
<dbReference type="AlphaFoldDB" id="A0AA36GD84"/>
<dbReference type="GO" id="GO:0009435">
    <property type="term" value="P:NAD+ biosynthetic process"/>
    <property type="evidence" value="ECO:0007669"/>
    <property type="project" value="InterPro"/>
</dbReference>
<evidence type="ECO:0000256" key="1">
    <source>
        <dbReference type="ARBA" id="ARBA00004790"/>
    </source>
</evidence>
<gene>
    <name evidence="10" type="ORF">MSPICULIGERA_LOCUS22283</name>
</gene>
<dbReference type="Proteomes" id="UP001177023">
    <property type="component" value="Unassembled WGS sequence"/>
</dbReference>
<feature type="compositionally biased region" description="Basic and acidic residues" evidence="8">
    <location>
        <begin position="290"/>
        <end position="309"/>
    </location>
</feature>
<keyword evidence="4" id="KW-0548">Nucleotidyltransferase</keyword>
<sequence>MTRHSSQPGTSGSAETVAPGQKVVLICCGAYDPPSYAHFRMFERAKDYMEKTHGFKVVEGVISPCGDQAKTTELTPLRHRLRMVEAAIRKSTWIRLSDWEATQKSQPSCIDLLKHFRKKYSSKFGESIEPILLCGGDVIDALIESKRSSEVLWNQKEMDQILGEFGVVVIARPHTNPARTAYLLDAIRKHEKNFHLIEDETYPNDASSTRLRLALRRGESIKYCTSDDVVEYIVEHNLYTQPFNHKPGCAFYQVQQASSQQIVVNRVHGGSTTMLTEVQVNSTSDSNLSDSERDSRKFSPGSDAHRSDTMRPSPMEGSKEHLPQCPLSRKSPQIPKKDYPAPIKVEHHPFCPGSKANGDTKKPPPPTPPVRRSSATRKPKVVDVDPPEDIWEPSTSEDNTRAEMIDLSEPLPSPPVLKTFKKPENIKTDLTIPDPPKIPRVHLPSHVTDWRFGYESPNYDNVTLDELLEASTSWAEYMSQECKRLNAIRDTSVPSTCQSEPVEKTMEPVRLRRPTQSEETYTKPPPPLKDPDKKKKWPFNRNGKGKEEGGGPGKSSGYANGRASVPNLIKASHNFRTHSVDHKKTIRFANAMTKSAEDLSADIPLPAQMSKSCYEKRKLNAGDQMSKSYHGREAIQPRKNGKNDDDSEEGRVTLSFRRYRLAATPETTV</sequence>
<evidence type="ECO:0000256" key="8">
    <source>
        <dbReference type="SAM" id="MobiDB-lite"/>
    </source>
</evidence>
<name>A0AA36GD84_9BILA</name>
<dbReference type="InterPro" id="IPR005248">
    <property type="entry name" value="NadD/NMNAT"/>
</dbReference>
<evidence type="ECO:0000256" key="3">
    <source>
        <dbReference type="ARBA" id="ARBA00022679"/>
    </source>
</evidence>
<feature type="non-terminal residue" evidence="10">
    <location>
        <position position="1"/>
    </location>
</feature>
<evidence type="ECO:0000256" key="4">
    <source>
        <dbReference type="ARBA" id="ARBA00022695"/>
    </source>
</evidence>
<comment type="pathway">
    <text evidence="1">Cofactor biosynthesis; NAD(+) biosynthesis.</text>
</comment>
<feature type="domain" description="Cytidyltransferase-like" evidence="9">
    <location>
        <begin position="26"/>
        <end position="212"/>
    </location>
</feature>
<dbReference type="GO" id="GO:0004515">
    <property type="term" value="F:nicotinate-nucleotide adenylyltransferase activity"/>
    <property type="evidence" value="ECO:0007669"/>
    <property type="project" value="TreeGrafter"/>
</dbReference>
<feature type="compositionally biased region" description="Polar residues" evidence="8">
    <location>
        <begin position="276"/>
        <end position="289"/>
    </location>
</feature>
<dbReference type="Gene3D" id="3.40.50.620">
    <property type="entry name" value="HUPs"/>
    <property type="match status" value="1"/>
</dbReference>
<keyword evidence="7" id="KW-0520">NAD</keyword>
<organism evidence="10 11">
    <name type="scientific">Mesorhabditis spiculigera</name>
    <dbReference type="NCBI Taxonomy" id="96644"/>
    <lineage>
        <taxon>Eukaryota</taxon>
        <taxon>Metazoa</taxon>
        <taxon>Ecdysozoa</taxon>
        <taxon>Nematoda</taxon>
        <taxon>Chromadorea</taxon>
        <taxon>Rhabditida</taxon>
        <taxon>Rhabditina</taxon>
        <taxon>Rhabditomorpha</taxon>
        <taxon>Rhabditoidea</taxon>
        <taxon>Rhabditidae</taxon>
        <taxon>Mesorhabditinae</taxon>
        <taxon>Mesorhabditis</taxon>
    </lineage>
</organism>
<feature type="compositionally biased region" description="Basic and acidic residues" evidence="8">
    <location>
        <begin position="630"/>
        <end position="644"/>
    </location>
</feature>
<keyword evidence="5" id="KW-0547">Nucleotide-binding</keyword>
<evidence type="ECO:0000313" key="11">
    <source>
        <dbReference type="Proteomes" id="UP001177023"/>
    </source>
</evidence>
<evidence type="ECO:0000313" key="10">
    <source>
        <dbReference type="EMBL" id="CAJ0584222.1"/>
    </source>
</evidence>
<feature type="compositionally biased region" description="Basic and acidic residues" evidence="8">
    <location>
        <begin position="501"/>
        <end position="510"/>
    </location>
</feature>
<dbReference type="SUPFAM" id="SSF52374">
    <property type="entry name" value="Nucleotidylyl transferase"/>
    <property type="match status" value="1"/>
</dbReference>
<feature type="compositionally biased region" description="Basic and acidic residues" evidence="8">
    <location>
        <begin position="335"/>
        <end position="349"/>
    </location>
</feature>
<dbReference type="GO" id="GO:0000309">
    <property type="term" value="F:nicotinamide-nucleotide adenylyltransferase activity"/>
    <property type="evidence" value="ECO:0007669"/>
    <property type="project" value="TreeGrafter"/>
</dbReference>
<proteinExistence type="predicted"/>
<accession>A0AA36GD84</accession>
<evidence type="ECO:0000256" key="7">
    <source>
        <dbReference type="ARBA" id="ARBA00023027"/>
    </source>
</evidence>
<dbReference type="InterPro" id="IPR051182">
    <property type="entry name" value="Euk_NMN_adenylyltrnsfrase"/>
</dbReference>
<protein>
    <recommendedName>
        <fullName evidence="9">Cytidyltransferase-like domain-containing protein</fullName>
    </recommendedName>
</protein>
<feature type="region of interest" description="Disordered" evidence="8">
    <location>
        <begin position="276"/>
        <end position="441"/>
    </location>
</feature>